<keyword evidence="2" id="KW-0812">Transmembrane</keyword>
<feature type="compositionally biased region" description="Polar residues" evidence="1">
    <location>
        <begin position="1095"/>
        <end position="1135"/>
    </location>
</feature>
<dbReference type="Proteomes" id="UP000051952">
    <property type="component" value="Unassembled WGS sequence"/>
</dbReference>
<feature type="region of interest" description="Disordered" evidence="1">
    <location>
        <begin position="1087"/>
        <end position="1135"/>
    </location>
</feature>
<keyword evidence="2" id="KW-0472">Membrane</keyword>
<gene>
    <name evidence="3" type="ORF">BSAL_90790</name>
</gene>
<protein>
    <submittedName>
        <fullName evidence="3">Membrane-associated protein, putative</fullName>
    </submittedName>
</protein>
<feature type="region of interest" description="Disordered" evidence="1">
    <location>
        <begin position="1148"/>
        <end position="1172"/>
    </location>
</feature>
<evidence type="ECO:0000313" key="3">
    <source>
        <dbReference type="EMBL" id="CUG85810.1"/>
    </source>
</evidence>
<evidence type="ECO:0000313" key="4">
    <source>
        <dbReference type="Proteomes" id="UP000051952"/>
    </source>
</evidence>
<keyword evidence="2" id="KW-1133">Transmembrane helix</keyword>
<evidence type="ECO:0000256" key="1">
    <source>
        <dbReference type="SAM" id="MobiDB-lite"/>
    </source>
</evidence>
<keyword evidence="4" id="KW-1185">Reference proteome</keyword>
<organism evidence="3 4">
    <name type="scientific">Bodo saltans</name>
    <name type="common">Flagellated protozoan</name>
    <dbReference type="NCBI Taxonomy" id="75058"/>
    <lineage>
        <taxon>Eukaryota</taxon>
        <taxon>Discoba</taxon>
        <taxon>Euglenozoa</taxon>
        <taxon>Kinetoplastea</taxon>
        <taxon>Metakinetoplastina</taxon>
        <taxon>Eubodonida</taxon>
        <taxon>Bodonidae</taxon>
        <taxon>Bodo</taxon>
    </lineage>
</organism>
<reference evidence="4" key="1">
    <citation type="submission" date="2015-09" db="EMBL/GenBank/DDBJ databases">
        <authorList>
            <consortium name="Pathogen Informatics"/>
        </authorList>
    </citation>
    <scope>NUCLEOTIDE SEQUENCE [LARGE SCALE GENOMIC DNA]</scope>
    <source>
        <strain evidence="4">Lake Konstanz</strain>
    </source>
</reference>
<proteinExistence type="predicted"/>
<sequence>MMPTIVEQFRQQNSHWNLPTTRRPNNISSAAHPDYSNTFNLFHALFLVICSVVIMLASPTVHAIDESGIVTVPCGTETTYGPVVALNTTFLLRDCYNSPNNTGLIVYLNSASEALAGLSIVVENSNRVYVIVAGVARFPPGNMLSLNISKVNIVCRNVTNDIAANFSMFRISSFSAVRNAYLYVSDVRHFRSTTILNLNYVDSFSGLTVTIANTSSFATNALVSFALIADAVRDSSVTMTNVTSISSFVSLQAGVFDPLLPVYEVFAERTNISLISCAMVGSSNTSPFAVYISDTHMDQQSHIAIVGLQVQMATAQSLGALLAKNSNIGDVYVSIFNFSSISPNIVVQVVVTQNTTLDGAVIAVNSALISGVTASSALCFSILSSVIANAHLSATNVSLGTFQSTTTLYLLSVQYFTTVPAPSRLSNTIITLDNCKSTAQVIAIQNTTLNGVVIAVNSVLISGVTAPQAFCFNILSSTVANSYLSANNVSLSASQSTTVLYLLVVQYSATVPAPSSLSNTSITLSNCSTAALSAIAHVLNVAVTTTQLSVINVVMSATSPYLPILLSSLPGTTNQLNLTVLDSYLIGAYLIRLDMLTAVNSNVALSASTLVVTQSAYFPSNALFALTIVSAVLTNSTSTVSTTDVVGVPSGLNAGWIVGIASCTFSGVSVSLSFASLTKSGGILYVGDSVLDSTTTVTAAVASSITIPSGFPNQVFYVLSTTFRKNSTLKLLLPPLVRMDAASSTTAGISALYIAGSTLSELSSIQVSGVGPGTHLHWPNGTLWLDSCNVHKDSSIHLSNLVVNGTDANIVVLGSTPSAVLMVENCSFAQLRAAMQSRQFIAIVAPTVSASLNAAVFLMRCTFTTAAWDPQIRNALVALSGVTSKGNASCTLMFESDQLTLFGVNLLIGVTTPNNSQTTVLVTSVVLRCGWWGRYSFTSSLSPIHLAMKGKLLRGENTAITPATTVAAVSGTLLAPAPSATQCALPWNNDGGSWTPTETRGLSSITFANTVSTYHPTHTITHDPSNSREKTSLTSHLSSSRTVSNAKSVTLALFRTLSFSLSKSGLSNSVVHTVSYVQSYSEETTSHTYSRPLLTESSPALRESTTPSRFHHSLTPTSPYSTAFSGTNTSTSITPTYLKKPRRSFSFTTSQSESLQSSTATLASPSRSPSTFSKSLTIQPFLSTTMTGASPLTSTSTHNTSTTPTTLTSVTQCNIVSPSHSVNSTHSVSIIVPAVELVLGAPAAIQAAAFISFFFFTSSLSPIHLAMKGKLL</sequence>
<feature type="transmembrane region" description="Helical" evidence="2">
    <location>
        <begin position="39"/>
        <end position="57"/>
    </location>
</feature>
<accession>A0A0S4J3M3</accession>
<dbReference type="VEuPathDB" id="TriTrypDB:BSAL_90790"/>
<evidence type="ECO:0000256" key="2">
    <source>
        <dbReference type="SAM" id="Phobius"/>
    </source>
</evidence>
<dbReference type="EMBL" id="CYKH01001197">
    <property type="protein sequence ID" value="CUG85810.1"/>
    <property type="molecule type" value="Genomic_DNA"/>
</dbReference>
<dbReference type="AlphaFoldDB" id="A0A0S4J3M3"/>
<name>A0A0S4J3M3_BODSA</name>
<feature type="non-terminal residue" evidence="3">
    <location>
        <position position="1272"/>
    </location>
</feature>
<feature type="region of interest" description="Disordered" evidence="1">
    <location>
        <begin position="1017"/>
        <end position="1038"/>
    </location>
</feature>